<evidence type="ECO:0000313" key="3">
    <source>
        <dbReference type="Proteomes" id="UP001597546"/>
    </source>
</evidence>
<feature type="signal peptide" evidence="1">
    <location>
        <begin position="1"/>
        <end position="19"/>
    </location>
</feature>
<feature type="chain" id="PRO_5046165998" description="DUF4369 domain-containing protein" evidence="1">
    <location>
        <begin position="20"/>
        <end position="89"/>
    </location>
</feature>
<reference evidence="3" key="1">
    <citation type="journal article" date="2019" name="Int. J. Syst. Evol. Microbiol.">
        <title>The Global Catalogue of Microorganisms (GCM) 10K type strain sequencing project: providing services to taxonomists for standard genome sequencing and annotation.</title>
        <authorList>
            <consortium name="The Broad Institute Genomics Platform"/>
            <consortium name="The Broad Institute Genome Sequencing Center for Infectious Disease"/>
            <person name="Wu L."/>
            <person name="Ma J."/>
        </authorList>
    </citation>
    <scope>NUCLEOTIDE SEQUENCE [LARGE SCALE GENOMIC DNA]</scope>
    <source>
        <strain evidence="3">KCTC 42456</strain>
    </source>
</reference>
<evidence type="ECO:0008006" key="4">
    <source>
        <dbReference type="Google" id="ProtNLM"/>
    </source>
</evidence>
<gene>
    <name evidence="2" type="ORF">ACFSSE_15540</name>
</gene>
<protein>
    <recommendedName>
        <fullName evidence="4">DUF4369 domain-containing protein</fullName>
    </recommendedName>
</protein>
<keyword evidence="1" id="KW-0732">Signal</keyword>
<dbReference type="Proteomes" id="UP001597546">
    <property type="component" value="Unassembled WGS sequence"/>
</dbReference>
<accession>A0ABW5TV12</accession>
<sequence>MKHIYYTLLFILISLGAKAQGNNFIILSGTIINQDDQLPLPGASVTPQAKASIKAGGSNVFNTKYVQYAGGPTLGGLYYLAITFDGLLN</sequence>
<proteinExistence type="predicted"/>
<organism evidence="2 3">
    <name type="scientific">Pedobacter alpinus</name>
    <dbReference type="NCBI Taxonomy" id="1590643"/>
    <lineage>
        <taxon>Bacteria</taxon>
        <taxon>Pseudomonadati</taxon>
        <taxon>Bacteroidota</taxon>
        <taxon>Sphingobacteriia</taxon>
        <taxon>Sphingobacteriales</taxon>
        <taxon>Sphingobacteriaceae</taxon>
        <taxon>Pedobacter</taxon>
    </lineage>
</organism>
<evidence type="ECO:0000256" key="1">
    <source>
        <dbReference type="SAM" id="SignalP"/>
    </source>
</evidence>
<name>A0ABW5TV12_9SPHI</name>
<dbReference type="RefSeq" id="WP_379042159.1">
    <property type="nucleotide sequence ID" value="NZ_JBHSKW010000020.1"/>
</dbReference>
<dbReference type="EMBL" id="JBHULV010000052">
    <property type="protein sequence ID" value="MFD2733122.1"/>
    <property type="molecule type" value="Genomic_DNA"/>
</dbReference>
<evidence type="ECO:0000313" key="2">
    <source>
        <dbReference type="EMBL" id="MFD2733122.1"/>
    </source>
</evidence>
<keyword evidence="3" id="KW-1185">Reference proteome</keyword>
<comment type="caution">
    <text evidence="2">The sequence shown here is derived from an EMBL/GenBank/DDBJ whole genome shotgun (WGS) entry which is preliminary data.</text>
</comment>